<evidence type="ECO:0000313" key="1">
    <source>
        <dbReference type="EMBL" id="CAA7394334.1"/>
    </source>
</evidence>
<reference evidence="1" key="1">
    <citation type="submission" date="2020-02" db="EMBL/GenBank/DDBJ databases">
        <authorList>
            <person name="Scholz U."/>
            <person name="Mascher M."/>
            <person name="Fiebig A."/>
        </authorList>
    </citation>
    <scope>NUCLEOTIDE SEQUENCE</scope>
</reference>
<protein>
    <submittedName>
        <fullName evidence="1">Uncharacterized protein</fullName>
    </submittedName>
</protein>
<dbReference type="Proteomes" id="UP000663760">
    <property type="component" value="Chromosome 4"/>
</dbReference>
<name>A0A7I8KAT6_SPIIN</name>
<keyword evidence="2" id="KW-1185">Reference proteome</keyword>
<dbReference type="EMBL" id="LR746267">
    <property type="protein sequence ID" value="CAA7394334.1"/>
    <property type="molecule type" value="Genomic_DNA"/>
</dbReference>
<dbReference type="AlphaFoldDB" id="A0A7I8KAT6"/>
<evidence type="ECO:0000313" key="2">
    <source>
        <dbReference type="Proteomes" id="UP000663760"/>
    </source>
</evidence>
<organism evidence="1 2">
    <name type="scientific">Spirodela intermedia</name>
    <name type="common">Intermediate duckweed</name>
    <dbReference type="NCBI Taxonomy" id="51605"/>
    <lineage>
        <taxon>Eukaryota</taxon>
        <taxon>Viridiplantae</taxon>
        <taxon>Streptophyta</taxon>
        <taxon>Embryophyta</taxon>
        <taxon>Tracheophyta</taxon>
        <taxon>Spermatophyta</taxon>
        <taxon>Magnoliopsida</taxon>
        <taxon>Liliopsida</taxon>
        <taxon>Araceae</taxon>
        <taxon>Lemnoideae</taxon>
        <taxon>Spirodela</taxon>
    </lineage>
</organism>
<sequence length="81" mass="8974">MGRRVVFGGCHLAEQKNSDFASLRRLSPEREGARWRWGACQGASSSKVATHLPTDHPLPDNGFPFLARVRPLLAPQLAGHW</sequence>
<accession>A0A7I8KAT6</accession>
<proteinExistence type="predicted"/>
<gene>
    <name evidence="1" type="ORF">SI8410_04004995</name>
</gene>